<keyword evidence="1 6" id="KW-0963">Cytoplasm</keyword>
<feature type="domain" description="Helix-hairpin-helix DNA-binding motif class 1" evidence="7">
    <location>
        <begin position="78"/>
        <end position="97"/>
    </location>
</feature>
<comment type="subunit">
    <text evidence="6">Homotetramer. Forms an RuvA(8)-RuvB(12)-Holliday junction (HJ) complex. HJ DNA is sandwiched between 2 RuvA tetramers; dsDNA enters through RuvA and exits via RuvB. An RuvB hexamer assembles on each DNA strand where it exits the tetramer. Each RuvB hexamer is contacted by two RuvA subunits (via domain III) on 2 adjacent RuvB subunits; this complex drives branch migration. In the full resolvosome a probable DNA-RuvA(4)-RuvB(12)-RuvC(2) complex forms which resolves the HJ.</text>
</comment>
<dbReference type="RefSeq" id="WP_315570658.1">
    <property type="nucleotide sequence ID" value="NZ_CP118866.1"/>
</dbReference>
<keyword evidence="4 6" id="KW-0233">DNA recombination</keyword>
<dbReference type="InterPro" id="IPR010994">
    <property type="entry name" value="RuvA_2-like"/>
</dbReference>
<dbReference type="InterPro" id="IPR000085">
    <property type="entry name" value="RuvA"/>
</dbReference>
<dbReference type="SUPFAM" id="SSF47781">
    <property type="entry name" value="RuvA domain 2-like"/>
    <property type="match status" value="1"/>
</dbReference>
<keyword evidence="3 6" id="KW-0238">DNA-binding</keyword>
<dbReference type="GO" id="GO:0003678">
    <property type="term" value="F:DNA helicase activity"/>
    <property type="evidence" value="ECO:0007669"/>
    <property type="project" value="UniProtKB-EC"/>
</dbReference>
<dbReference type="Proteomes" id="UP001220478">
    <property type="component" value="Chromosome"/>
</dbReference>
<keyword evidence="5 6" id="KW-0234">DNA repair</keyword>
<sequence>MYAYLSGKITEIYQEQVFLEVNNIAYAVNVGKNLQEKWQKELAAGQTLEVKIYTTLIVREDAQMLYGFADRQSKQLFELLLSIPRFGAKLSLAVVDNIKAENLLACVLTQDTKELVKIKGLGAKVAQRLLLELNNKLNKLQAASGDVKITESSHNSGETCDLPSSLREPASDLTADKLSKSPAKQKYDDLLAALMVLNFSLHESKQMLKLSFRPELTLEENLRLALQTR</sequence>
<keyword evidence="2 6" id="KW-0227">DNA damage</keyword>
<dbReference type="HAMAP" id="MF_00031">
    <property type="entry name" value="DNA_HJ_migration_RuvA"/>
    <property type="match status" value="1"/>
</dbReference>
<dbReference type="EMBL" id="CP118868">
    <property type="protein sequence ID" value="WEG35223.1"/>
    <property type="molecule type" value="Genomic_DNA"/>
</dbReference>
<dbReference type="Gene3D" id="1.10.150.20">
    <property type="entry name" value="5' to 3' exonuclease, C-terminal subdomain"/>
    <property type="match status" value="1"/>
</dbReference>
<organism evidence="8 9">
    <name type="scientific">Amygdalobacter indicium</name>
    <dbReference type="NCBI Taxonomy" id="3029272"/>
    <lineage>
        <taxon>Bacteria</taxon>
        <taxon>Bacillati</taxon>
        <taxon>Bacillota</taxon>
        <taxon>Clostridia</taxon>
        <taxon>Eubacteriales</taxon>
        <taxon>Oscillospiraceae</taxon>
        <taxon>Amygdalobacter</taxon>
    </lineage>
</organism>
<evidence type="ECO:0000256" key="5">
    <source>
        <dbReference type="ARBA" id="ARBA00023204"/>
    </source>
</evidence>
<dbReference type="SUPFAM" id="SSF50249">
    <property type="entry name" value="Nucleic acid-binding proteins"/>
    <property type="match status" value="1"/>
</dbReference>
<accession>A0ABY8C7A2</accession>
<dbReference type="InterPro" id="IPR003583">
    <property type="entry name" value="Hlx-hairpin-Hlx_DNA-bd_motif"/>
</dbReference>
<dbReference type="InterPro" id="IPR013849">
    <property type="entry name" value="DNA_helicase_Holl-junc_RuvA_I"/>
</dbReference>
<comment type="domain">
    <text evidence="6">Has three domains with a flexible linker between the domains II and III and assumes an 'L' shape. Domain III is highly mobile and contacts RuvB.</text>
</comment>
<evidence type="ECO:0000256" key="6">
    <source>
        <dbReference type="HAMAP-Rule" id="MF_00031"/>
    </source>
</evidence>
<dbReference type="GO" id="GO:0016787">
    <property type="term" value="F:hydrolase activity"/>
    <property type="evidence" value="ECO:0007669"/>
    <property type="project" value="UniProtKB-KW"/>
</dbReference>
<feature type="domain" description="Helix-hairpin-helix DNA-binding motif class 1" evidence="7">
    <location>
        <begin position="113"/>
        <end position="132"/>
    </location>
</feature>
<comment type="similarity">
    <text evidence="6">Belongs to the RuvA family.</text>
</comment>
<evidence type="ECO:0000256" key="4">
    <source>
        <dbReference type="ARBA" id="ARBA00023172"/>
    </source>
</evidence>
<evidence type="ECO:0000256" key="1">
    <source>
        <dbReference type="ARBA" id="ARBA00022490"/>
    </source>
</evidence>
<evidence type="ECO:0000259" key="7">
    <source>
        <dbReference type="SMART" id="SM00278"/>
    </source>
</evidence>
<dbReference type="InterPro" id="IPR012340">
    <property type="entry name" value="NA-bd_OB-fold"/>
</dbReference>
<keyword evidence="8" id="KW-0378">Hydrolase</keyword>
<dbReference type="Gene3D" id="2.40.50.140">
    <property type="entry name" value="Nucleic acid-binding proteins"/>
    <property type="match status" value="1"/>
</dbReference>
<dbReference type="NCBIfam" id="TIGR00084">
    <property type="entry name" value="ruvA"/>
    <property type="match status" value="1"/>
</dbReference>
<name>A0ABY8C7A2_9FIRM</name>
<reference evidence="8 9" key="1">
    <citation type="submission" date="2023-02" db="EMBL/GenBank/DDBJ databases">
        <title>Novel Oscillospiraceae bacterial genomes.</title>
        <authorList>
            <person name="Srinivasan S."/>
            <person name="Austin M.N."/>
            <person name="Fiedler T.L."/>
            <person name="Strenk S.M."/>
            <person name="Agnew K.J."/>
            <person name="Nagana Gowda G.A."/>
            <person name="Raftery D."/>
            <person name="Beamer M.A."/>
            <person name="Achilles S.L."/>
            <person name="Wiesenfeld H.C."/>
            <person name="Fredricks D.N."/>
            <person name="Hillier S.L."/>
        </authorList>
    </citation>
    <scope>NUCLEOTIDE SEQUENCE [LARGE SCALE GENOMIC DNA]</scope>
    <source>
        <strain evidence="8 9">CHIC02 1186E3-8</strain>
    </source>
</reference>
<dbReference type="Pfam" id="PF14520">
    <property type="entry name" value="HHH_5"/>
    <property type="match status" value="1"/>
</dbReference>
<comment type="function">
    <text evidence="6">The RuvA-RuvB-RuvC complex processes Holliday junction (HJ) DNA during genetic recombination and DNA repair, while the RuvA-RuvB complex plays an important role in the rescue of blocked DNA replication forks via replication fork reversal (RFR). RuvA specifically binds to HJ cruciform DNA, conferring on it an open structure. The RuvB hexamer acts as an ATP-dependent pump, pulling dsDNA into and through the RuvAB complex. HJ branch migration allows RuvC to scan DNA until it finds its consensus sequence, where it cleaves and resolves the cruciform DNA.</text>
</comment>
<evidence type="ECO:0000313" key="8">
    <source>
        <dbReference type="EMBL" id="WEG35223.1"/>
    </source>
</evidence>
<keyword evidence="9" id="KW-1185">Reference proteome</keyword>
<dbReference type="Pfam" id="PF01330">
    <property type="entry name" value="RuvA_N"/>
    <property type="match status" value="1"/>
</dbReference>
<comment type="subcellular location">
    <subcellularLocation>
        <location evidence="6">Cytoplasm</location>
    </subcellularLocation>
</comment>
<evidence type="ECO:0000256" key="2">
    <source>
        <dbReference type="ARBA" id="ARBA00022763"/>
    </source>
</evidence>
<feature type="region of interest" description="Domain III" evidence="6">
    <location>
        <begin position="182"/>
        <end position="229"/>
    </location>
</feature>
<protein>
    <recommendedName>
        <fullName evidence="6">Holliday junction branch migration complex subunit RuvA</fullName>
    </recommendedName>
</protein>
<evidence type="ECO:0000256" key="3">
    <source>
        <dbReference type="ARBA" id="ARBA00023125"/>
    </source>
</evidence>
<gene>
    <name evidence="6 8" type="primary">ruvA</name>
    <name evidence="8" type="ORF">PYS61_04620</name>
</gene>
<comment type="caution">
    <text evidence="6">Lacks conserved residue(s) required for the propagation of feature annotation.</text>
</comment>
<proteinExistence type="inferred from homology"/>
<evidence type="ECO:0000313" key="9">
    <source>
        <dbReference type="Proteomes" id="UP001220478"/>
    </source>
</evidence>
<dbReference type="SMART" id="SM00278">
    <property type="entry name" value="HhH1"/>
    <property type="match status" value="2"/>
</dbReference>